<dbReference type="AlphaFoldDB" id="A0A072PE41"/>
<dbReference type="GeneID" id="25280890"/>
<feature type="compositionally biased region" description="Basic and acidic residues" evidence="1">
    <location>
        <begin position="1"/>
        <end position="10"/>
    </location>
</feature>
<dbReference type="VEuPathDB" id="FungiDB:A1O9_05970"/>
<organism evidence="2 3">
    <name type="scientific">Exophiala aquamarina CBS 119918</name>
    <dbReference type="NCBI Taxonomy" id="1182545"/>
    <lineage>
        <taxon>Eukaryota</taxon>
        <taxon>Fungi</taxon>
        <taxon>Dikarya</taxon>
        <taxon>Ascomycota</taxon>
        <taxon>Pezizomycotina</taxon>
        <taxon>Eurotiomycetes</taxon>
        <taxon>Chaetothyriomycetidae</taxon>
        <taxon>Chaetothyriales</taxon>
        <taxon>Herpotrichiellaceae</taxon>
        <taxon>Exophiala</taxon>
    </lineage>
</organism>
<feature type="region of interest" description="Disordered" evidence="1">
    <location>
        <begin position="67"/>
        <end position="87"/>
    </location>
</feature>
<feature type="compositionally biased region" description="Basic and acidic residues" evidence="1">
    <location>
        <begin position="311"/>
        <end position="345"/>
    </location>
</feature>
<feature type="compositionally biased region" description="Basic and acidic residues" evidence="1">
    <location>
        <begin position="201"/>
        <end position="213"/>
    </location>
</feature>
<gene>
    <name evidence="2" type="ORF">A1O9_05970</name>
</gene>
<evidence type="ECO:0000313" key="2">
    <source>
        <dbReference type="EMBL" id="KEF58047.1"/>
    </source>
</evidence>
<feature type="region of interest" description="Disordered" evidence="1">
    <location>
        <begin position="150"/>
        <end position="169"/>
    </location>
</feature>
<comment type="caution">
    <text evidence="2">The sequence shown here is derived from an EMBL/GenBank/DDBJ whole genome shotgun (WGS) entry which is preliminary data.</text>
</comment>
<proteinExistence type="predicted"/>
<dbReference type="OrthoDB" id="4149815at2759"/>
<feature type="compositionally biased region" description="Basic and acidic residues" evidence="1">
    <location>
        <begin position="255"/>
        <end position="271"/>
    </location>
</feature>
<dbReference type="HOGENOM" id="CLU_733623_0_0_1"/>
<dbReference type="Proteomes" id="UP000027920">
    <property type="component" value="Unassembled WGS sequence"/>
</dbReference>
<evidence type="ECO:0000256" key="1">
    <source>
        <dbReference type="SAM" id="MobiDB-lite"/>
    </source>
</evidence>
<feature type="region of interest" description="Disordered" evidence="1">
    <location>
        <begin position="1"/>
        <end position="52"/>
    </location>
</feature>
<dbReference type="EMBL" id="AMGV01000004">
    <property type="protein sequence ID" value="KEF58047.1"/>
    <property type="molecule type" value="Genomic_DNA"/>
</dbReference>
<feature type="region of interest" description="Disordered" evidence="1">
    <location>
        <begin position="190"/>
        <end position="368"/>
    </location>
</feature>
<name>A0A072PE41_9EURO</name>
<sequence length="368" mass="43799">MSTRGEDRNYHKVVYASRSRAPDRVEGEPPLRRPRRDYDYDHDYDHDRSYSRDHRDDRILVERNARADDLRGYHPPAQSALVPSRTKTTYEIGRDRNSEAYVKRSNTLVIAPTNPRSEFEVLRPQRRDDGTYVVDLATSRGYDDRDYGYDPRARYYDAPPPSRNRRDEDVIMYDTSRARVGDRAISHASYNDVQVIEDTDDGPRDRRRGREPEIVPEEIMASPPRLRSSMRGRNESPPEEWKIRRSHSVGFYKDQISHHDASESRHERPGAEAHLAGRYLHHDDDDDDDYIQQPRVSYRARSRSRGGHGPRHSDPRLRDYDYEDDRGTYTEETMRQYEYEDRKEAYPPQRESRRHRHHRYDDDDRSTY</sequence>
<feature type="compositionally biased region" description="Basic and acidic residues" evidence="1">
    <location>
        <begin position="20"/>
        <end position="52"/>
    </location>
</feature>
<reference evidence="2 3" key="1">
    <citation type="submission" date="2013-03" db="EMBL/GenBank/DDBJ databases">
        <title>The Genome Sequence of Exophiala aquamarina CBS 119918.</title>
        <authorList>
            <consortium name="The Broad Institute Genomics Platform"/>
            <person name="Cuomo C."/>
            <person name="de Hoog S."/>
            <person name="Gorbushina A."/>
            <person name="Walker B."/>
            <person name="Young S.K."/>
            <person name="Zeng Q."/>
            <person name="Gargeya S."/>
            <person name="Fitzgerald M."/>
            <person name="Haas B."/>
            <person name="Abouelleil A."/>
            <person name="Allen A.W."/>
            <person name="Alvarado L."/>
            <person name="Arachchi H.M."/>
            <person name="Berlin A.M."/>
            <person name="Chapman S.B."/>
            <person name="Gainer-Dewar J."/>
            <person name="Goldberg J."/>
            <person name="Griggs A."/>
            <person name="Gujja S."/>
            <person name="Hansen M."/>
            <person name="Howarth C."/>
            <person name="Imamovic A."/>
            <person name="Ireland A."/>
            <person name="Larimer J."/>
            <person name="McCowan C."/>
            <person name="Murphy C."/>
            <person name="Pearson M."/>
            <person name="Poon T.W."/>
            <person name="Priest M."/>
            <person name="Roberts A."/>
            <person name="Saif S."/>
            <person name="Shea T."/>
            <person name="Sisk P."/>
            <person name="Sykes S."/>
            <person name="Wortman J."/>
            <person name="Nusbaum C."/>
            <person name="Birren B."/>
        </authorList>
    </citation>
    <scope>NUCLEOTIDE SEQUENCE [LARGE SCALE GENOMIC DNA]</scope>
    <source>
        <strain evidence="2 3">CBS 119918</strain>
    </source>
</reference>
<feature type="compositionally biased region" description="Basic residues" evidence="1">
    <location>
        <begin position="298"/>
        <end position="310"/>
    </location>
</feature>
<feature type="compositionally biased region" description="Basic and acidic residues" evidence="1">
    <location>
        <begin position="232"/>
        <end position="243"/>
    </location>
</feature>
<accession>A0A072PE41</accession>
<protein>
    <submittedName>
        <fullName evidence="2">Uncharacterized protein</fullName>
    </submittedName>
</protein>
<evidence type="ECO:0000313" key="3">
    <source>
        <dbReference type="Proteomes" id="UP000027920"/>
    </source>
</evidence>
<keyword evidence="3" id="KW-1185">Reference proteome</keyword>
<feature type="non-terminal residue" evidence="2">
    <location>
        <position position="368"/>
    </location>
</feature>
<feature type="compositionally biased region" description="Basic and acidic residues" evidence="1">
    <location>
        <begin position="359"/>
        <end position="368"/>
    </location>
</feature>
<dbReference type="RefSeq" id="XP_013260637.1">
    <property type="nucleotide sequence ID" value="XM_013405183.1"/>
</dbReference>